<dbReference type="GO" id="GO:0015171">
    <property type="term" value="F:amino acid transmembrane transporter activity"/>
    <property type="evidence" value="ECO:0007669"/>
    <property type="project" value="TreeGrafter"/>
</dbReference>
<gene>
    <name evidence="7" type="ORF">SAMN05216421_1885</name>
</gene>
<evidence type="ECO:0000256" key="1">
    <source>
        <dbReference type="ARBA" id="ARBA00004651"/>
    </source>
</evidence>
<comment type="subcellular location">
    <subcellularLocation>
        <location evidence="1">Cell membrane</location>
        <topology evidence="1">Multi-pass membrane protein</topology>
    </subcellularLocation>
</comment>
<proteinExistence type="predicted"/>
<evidence type="ECO:0000313" key="8">
    <source>
        <dbReference type="Proteomes" id="UP000243207"/>
    </source>
</evidence>
<dbReference type="InterPro" id="IPR001123">
    <property type="entry name" value="LeuE-type"/>
</dbReference>
<keyword evidence="3 6" id="KW-0812">Transmembrane</keyword>
<dbReference type="PANTHER" id="PTHR30086">
    <property type="entry name" value="ARGININE EXPORTER PROTEIN ARGO"/>
    <property type="match status" value="1"/>
</dbReference>
<dbReference type="OrthoDB" id="9804822at2"/>
<dbReference type="PANTHER" id="PTHR30086:SF20">
    <property type="entry name" value="ARGININE EXPORTER PROTEIN ARGO-RELATED"/>
    <property type="match status" value="1"/>
</dbReference>
<dbReference type="GO" id="GO:0005886">
    <property type="term" value="C:plasma membrane"/>
    <property type="evidence" value="ECO:0007669"/>
    <property type="project" value="UniProtKB-SubCell"/>
</dbReference>
<evidence type="ECO:0000256" key="3">
    <source>
        <dbReference type="ARBA" id="ARBA00022692"/>
    </source>
</evidence>
<dbReference type="Proteomes" id="UP000243207">
    <property type="component" value="Chromosome I"/>
</dbReference>
<keyword evidence="8" id="KW-1185">Reference proteome</keyword>
<feature type="transmembrane region" description="Helical" evidence="6">
    <location>
        <begin position="74"/>
        <end position="94"/>
    </location>
</feature>
<keyword evidence="5 6" id="KW-0472">Membrane</keyword>
<dbReference type="STRING" id="487184.SAMN05216421_1885"/>
<evidence type="ECO:0000256" key="6">
    <source>
        <dbReference type="SAM" id="Phobius"/>
    </source>
</evidence>
<accession>A0A1H1TTY1</accession>
<dbReference type="Pfam" id="PF01810">
    <property type="entry name" value="LysE"/>
    <property type="match status" value="1"/>
</dbReference>
<feature type="transmembrane region" description="Helical" evidence="6">
    <location>
        <begin position="6"/>
        <end position="28"/>
    </location>
</feature>
<evidence type="ECO:0000313" key="7">
    <source>
        <dbReference type="EMBL" id="SDS63551.1"/>
    </source>
</evidence>
<dbReference type="EMBL" id="LT629736">
    <property type="protein sequence ID" value="SDS63551.1"/>
    <property type="molecule type" value="Genomic_DNA"/>
</dbReference>
<evidence type="ECO:0000256" key="5">
    <source>
        <dbReference type="ARBA" id="ARBA00023136"/>
    </source>
</evidence>
<sequence length="208" mass="21964">MTLSAWLVYALAVLVLTVTPGPSVLVCVSTSINLGARSALITAFGSTAAIVCIMGLSALGLGATLAASETLFTVLKWVGAGYLLYLGVASIISADRDITVPETTQTTSKGLFVRGLLVGASNPKALLFFGALFPQFIVPGQPHLPQFVLLGVTFVFLELFWLGVYTLFAAKAKSWLQQPRRARLFNRTTGVVFVLAAGLLANSKRADA</sequence>
<keyword evidence="2" id="KW-1003">Cell membrane</keyword>
<feature type="transmembrane region" description="Helical" evidence="6">
    <location>
        <begin position="115"/>
        <end position="137"/>
    </location>
</feature>
<dbReference type="RefSeq" id="WP_093393671.1">
    <property type="nucleotide sequence ID" value="NZ_LT629736.1"/>
</dbReference>
<feature type="transmembrane region" description="Helical" evidence="6">
    <location>
        <begin position="184"/>
        <end position="201"/>
    </location>
</feature>
<feature type="transmembrane region" description="Helical" evidence="6">
    <location>
        <begin position="149"/>
        <end position="172"/>
    </location>
</feature>
<reference evidence="8" key="1">
    <citation type="submission" date="2016-10" db="EMBL/GenBank/DDBJ databases">
        <authorList>
            <person name="Varghese N."/>
            <person name="Submissions S."/>
        </authorList>
    </citation>
    <scope>NUCLEOTIDE SEQUENCE [LARGE SCALE GENOMIC DNA]</scope>
    <source>
        <strain evidence="8">NRRL B-51270</strain>
    </source>
</reference>
<dbReference type="PIRSF" id="PIRSF006324">
    <property type="entry name" value="LeuE"/>
    <property type="match status" value="1"/>
</dbReference>
<evidence type="ECO:0000256" key="4">
    <source>
        <dbReference type="ARBA" id="ARBA00022989"/>
    </source>
</evidence>
<evidence type="ECO:0000256" key="2">
    <source>
        <dbReference type="ARBA" id="ARBA00022475"/>
    </source>
</evidence>
<feature type="transmembrane region" description="Helical" evidence="6">
    <location>
        <begin position="40"/>
        <end position="62"/>
    </location>
</feature>
<dbReference type="AlphaFoldDB" id="A0A1H1TTY1"/>
<protein>
    <submittedName>
        <fullName evidence="7">Threonine/homoserine/homoserine lactone efflux protein</fullName>
    </submittedName>
</protein>
<name>A0A1H1TTY1_9GAMM</name>
<organism evidence="7 8">
    <name type="scientific">Halopseudomonas xinjiangensis</name>
    <dbReference type="NCBI Taxonomy" id="487184"/>
    <lineage>
        <taxon>Bacteria</taxon>
        <taxon>Pseudomonadati</taxon>
        <taxon>Pseudomonadota</taxon>
        <taxon>Gammaproteobacteria</taxon>
        <taxon>Pseudomonadales</taxon>
        <taxon>Pseudomonadaceae</taxon>
        <taxon>Halopseudomonas</taxon>
    </lineage>
</organism>
<keyword evidence="4 6" id="KW-1133">Transmembrane helix</keyword>